<dbReference type="PROSITE" id="PS50011">
    <property type="entry name" value="PROTEIN_KINASE_DOM"/>
    <property type="match status" value="1"/>
</dbReference>
<dbReference type="EMBL" id="BTGU01003842">
    <property type="protein sequence ID" value="GMN20054.1"/>
    <property type="molecule type" value="Genomic_DNA"/>
</dbReference>
<keyword evidence="2" id="KW-0472">Membrane</keyword>
<keyword evidence="2" id="KW-0812">Transmembrane</keyword>
<dbReference type="InterPro" id="IPR001245">
    <property type="entry name" value="Ser-Thr/Tyr_kinase_cat_dom"/>
</dbReference>
<dbReference type="PANTHER" id="PTHR45631:SF202">
    <property type="entry name" value="SENESCENCE-INDUCED RECEPTOR-LIKE SERINE_THREONINE-PROTEIN KINASE"/>
    <property type="match status" value="1"/>
</dbReference>
<keyword evidence="1" id="KW-0067">ATP-binding</keyword>
<proteinExistence type="predicted"/>
<keyword evidence="1" id="KW-0547">Nucleotide-binding</keyword>
<name>A0AA87YPM4_FICCA</name>
<evidence type="ECO:0000256" key="1">
    <source>
        <dbReference type="PROSITE-ProRule" id="PRU10141"/>
    </source>
</evidence>
<feature type="domain" description="Protein kinase" evidence="3">
    <location>
        <begin position="125"/>
        <end position="363"/>
    </location>
</feature>
<feature type="transmembrane region" description="Helical" evidence="2">
    <location>
        <begin position="67"/>
        <end position="89"/>
    </location>
</feature>
<evidence type="ECO:0000313" key="5">
    <source>
        <dbReference type="Proteomes" id="UP001187192"/>
    </source>
</evidence>
<dbReference type="Gene3D" id="1.10.510.10">
    <property type="entry name" value="Transferase(Phosphotransferase) domain 1"/>
    <property type="match status" value="1"/>
</dbReference>
<keyword evidence="2" id="KW-1133">Transmembrane helix</keyword>
<sequence>MGNVPEFLSRLEELRVLNLDNNQLNGPLPAELMAKWKKGFLQLSVNGNPNICASVSCKKKHSAMVPVVASVVGASILLLAIAAAIYWGLLRIRHGIAKAGFTIGPYSLEAGKRQFTYADVLRITNNFERVIGKGGFGTVYHGHVGDTQVAVKMLSRSSVQGYQQFQSEARGDIQCYILYSLNLTALVGYFTDENNTGLIYEYMANSDLRSHLSVEVAGTLGYLDPKYYKSNRLNEKSDVYSFGIVLLEIITGRPAISKIPDETCLREWVIMMFEKGLINGIVDPRLQGNFHVNSAWKAVEIALNCVSLNSAKRPTMSEVIGVLKGCLEATKVGCGSENKSKDSIQAIPLNLVTQSIDTQPSAR</sequence>
<protein>
    <recommendedName>
        <fullName evidence="3">Protein kinase domain-containing protein</fullName>
    </recommendedName>
</protein>
<evidence type="ECO:0000259" key="3">
    <source>
        <dbReference type="PROSITE" id="PS50011"/>
    </source>
</evidence>
<dbReference type="InterPro" id="IPR032675">
    <property type="entry name" value="LRR_dom_sf"/>
</dbReference>
<dbReference type="SUPFAM" id="SSF56112">
    <property type="entry name" value="Protein kinase-like (PK-like)"/>
    <property type="match status" value="1"/>
</dbReference>
<organism evidence="4 5">
    <name type="scientific">Ficus carica</name>
    <name type="common">Common fig</name>
    <dbReference type="NCBI Taxonomy" id="3494"/>
    <lineage>
        <taxon>Eukaryota</taxon>
        <taxon>Viridiplantae</taxon>
        <taxon>Streptophyta</taxon>
        <taxon>Embryophyta</taxon>
        <taxon>Tracheophyta</taxon>
        <taxon>Spermatophyta</taxon>
        <taxon>Magnoliopsida</taxon>
        <taxon>eudicotyledons</taxon>
        <taxon>Gunneridae</taxon>
        <taxon>Pentapetalae</taxon>
        <taxon>rosids</taxon>
        <taxon>fabids</taxon>
        <taxon>Rosales</taxon>
        <taxon>Moraceae</taxon>
        <taxon>Ficeae</taxon>
        <taxon>Ficus</taxon>
    </lineage>
</organism>
<dbReference type="GO" id="GO:0004672">
    <property type="term" value="F:protein kinase activity"/>
    <property type="evidence" value="ECO:0007669"/>
    <property type="project" value="InterPro"/>
</dbReference>
<dbReference type="PANTHER" id="PTHR45631">
    <property type="entry name" value="OS07G0107800 PROTEIN-RELATED"/>
    <property type="match status" value="1"/>
</dbReference>
<dbReference type="InterPro" id="IPR011009">
    <property type="entry name" value="Kinase-like_dom_sf"/>
</dbReference>
<keyword evidence="5" id="KW-1185">Reference proteome</keyword>
<feature type="binding site" evidence="1">
    <location>
        <position position="152"/>
    </location>
    <ligand>
        <name>ATP</name>
        <dbReference type="ChEBI" id="CHEBI:30616"/>
    </ligand>
</feature>
<reference evidence="4" key="1">
    <citation type="submission" date="2023-07" db="EMBL/GenBank/DDBJ databases">
        <title>draft genome sequence of fig (Ficus carica).</title>
        <authorList>
            <person name="Takahashi T."/>
            <person name="Nishimura K."/>
        </authorList>
    </citation>
    <scope>NUCLEOTIDE SEQUENCE</scope>
</reference>
<accession>A0AA87YPM4</accession>
<evidence type="ECO:0000313" key="4">
    <source>
        <dbReference type="EMBL" id="GMN20054.1"/>
    </source>
</evidence>
<gene>
    <name evidence="4" type="ORF">TIFTF001_045273</name>
</gene>
<dbReference type="InterPro" id="IPR017441">
    <property type="entry name" value="Protein_kinase_ATP_BS"/>
</dbReference>
<dbReference type="PROSITE" id="PS00107">
    <property type="entry name" value="PROTEIN_KINASE_ATP"/>
    <property type="match status" value="1"/>
</dbReference>
<dbReference type="Proteomes" id="UP001187192">
    <property type="component" value="Unassembled WGS sequence"/>
</dbReference>
<dbReference type="InterPro" id="IPR000719">
    <property type="entry name" value="Prot_kinase_dom"/>
</dbReference>
<dbReference type="Gene3D" id="3.80.10.10">
    <property type="entry name" value="Ribonuclease Inhibitor"/>
    <property type="match status" value="1"/>
</dbReference>
<dbReference type="AlphaFoldDB" id="A0AA87YPM4"/>
<dbReference type="GO" id="GO:0005524">
    <property type="term" value="F:ATP binding"/>
    <property type="evidence" value="ECO:0007669"/>
    <property type="project" value="UniProtKB-UniRule"/>
</dbReference>
<comment type="caution">
    <text evidence="4">The sequence shown here is derived from an EMBL/GenBank/DDBJ whole genome shotgun (WGS) entry which is preliminary data.</text>
</comment>
<dbReference type="Gene3D" id="3.30.200.20">
    <property type="entry name" value="Phosphorylase Kinase, domain 1"/>
    <property type="match status" value="1"/>
</dbReference>
<dbReference type="Pfam" id="PF07714">
    <property type="entry name" value="PK_Tyr_Ser-Thr"/>
    <property type="match status" value="2"/>
</dbReference>
<evidence type="ECO:0000256" key="2">
    <source>
        <dbReference type="SAM" id="Phobius"/>
    </source>
</evidence>